<dbReference type="SUPFAM" id="SSF53335">
    <property type="entry name" value="S-adenosyl-L-methionine-dependent methyltransferases"/>
    <property type="match status" value="1"/>
</dbReference>
<accession>A0A455T9B3</accession>
<dbReference type="Pfam" id="PF13649">
    <property type="entry name" value="Methyltransf_25"/>
    <property type="match status" value="1"/>
</dbReference>
<dbReference type="Gene3D" id="3.40.50.150">
    <property type="entry name" value="Vaccinia Virus protein VP39"/>
    <property type="match status" value="1"/>
</dbReference>
<dbReference type="EMBL" id="AP019377">
    <property type="protein sequence ID" value="BBH96030.1"/>
    <property type="molecule type" value="Genomic_DNA"/>
</dbReference>
<proteinExistence type="predicted"/>
<dbReference type="CDD" id="cd02440">
    <property type="entry name" value="AdoMet_MTases"/>
    <property type="match status" value="1"/>
</dbReference>
<dbReference type="InterPro" id="IPR029063">
    <property type="entry name" value="SAM-dependent_MTases_sf"/>
</dbReference>
<dbReference type="InterPro" id="IPR041698">
    <property type="entry name" value="Methyltransf_25"/>
</dbReference>
<reference evidence="2" key="1">
    <citation type="submission" date="2018-12" db="EMBL/GenBank/DDBJ databases">
        <title>Novel natural products biosynthetic potential of the class Ktedonobacteria.</title>
        <authorList>
            <person name="Zheng Y."/>
            <person name="Saitou A."/>
            <person name="Wang C.M."/>
            <person name="Toyoda A."/>
            <person name="Minakuchi Y."/>
            <person name="Sekiguchi Y."/>
            <person name="Ueda K."/>
            <person name="Takano H."/>
            <person name="Sakai Y."/>
            <person name="Yokota A."/>
            <person name="Yabe S."/>
        </authorList>
    </citation>
    <scope>NUCLEOTIDE SEQUENCE</scope>
    <source>
        <strain evidence="2">A3-2</strain>
    </source>
</reference>
<protein>
    <recommendedName>
        <fullName evidence="1">Methyltransferase domain-containing protein</fullName>
    </recommendedName>
</protein>
<feature type="domain" description="Methyltransferase" evidence="1">
    <location>
        <begin position="60"/>
        <end position="158"/>
    </location>
</feature>
<dbReference type="AlphaFoldDB" id="A0A455T9B3"/>
<name>A0A455T9B3_9CHLR</name>
<sequence length="295" mass="33081">MMDERVRYGLRPCWERGTYVIEADDAAELARAMQLEQLVTRHMGGLFPERDGDLSEVQTILDIACGPGGWALAVAYAYPHVTVIGIDSCPTVVEYAQAQAWSRGLANAEFVVMDALQPLDFPDDTFDLVNARFLMGMMPVSAWLPLLRECRRVTRPGGSIRLVEAELCLTTSPAFEQLSAWLASAFWRRGYSFSPDGRTLGITTVLGRLLRSAGWRDVGYRPFVIDFSTGSPAQTEGYQHFMVFWKLVQDFVCACADVSPATFERLYQQAMAELLLDDFCGLWFHLLTWAVNPLL</sequence>
<evidence type="ECO:0000313" key="2">
    <source>
        <dbReference type="EMBL" id="BBH96030.1"/>
    </source>
</evidence>
<evidence type="ECO:0000259" key="1">
    <source>
        <dbReference type="Pfam" id="PF13649"/>
    </source>
</evidence>
<organism evidence="2">
    <name type="scientific">Thermogemmatispora argillosa</name>
    <dbReference type="NCBI Taxonomy" id="2045280"/>
    <lineage>
        <taxon>Bacteria</taxon>
        <taxon>Bacillati</taxon>
        <taxon>Chloroflexota</taxon>
        <taxon>Ktedonobacteria</taxon>
        <taxon>Thermogemmatisporales</taxon>
        <taxon>Thermogemmatisporaceae</taxon>
        <taxon>Thermogemmatispora</taxon>
    </lineage>
</organism>
<gene>
    <name evidence="2" type="ORF">KTA_42290</name>
</gene>
<dbReference type="PANTHER" id="PTHR43591:SF24">
    <property type="entry name" value="2-METHOXY-6-POLYPRENYL-1,4-BENZOQUINOL METHYLASE, MITOCHONDRIAL"/>
    <property type="match status" value="1"/>
</dbReference>
<dbReference type="PANTHER" id="PTHR43591">
    <property type="entry name" value="METHYLTRANSFERASE"/>
    <property type="match status" value="1"/>
</dbReference>
<dbReference type="GO" id="GO:0008168">
    <property type="term" value="F:methyltransferase activity"/>
    <property type="evidence" value="ECO:0007669"/>
    <property type="project" value="TreeGrafter"/>
</dbReference>